<comment type="caution">
    <text evidence="7">The sequence shown here is derived from an EMBL/GenBank/DDBJ whole genome shotgun (WGS) entry which is preliminary data.</text>
</comment>
<dbReference type="InterPro" id="IPR018967">
    <property type="entry name" value="FeS-contain_CDGSH-typ"/>
</dbReference>
<dbReference type="InterPro" id="IPR010693">
    <property type="entry name" value="Divergent_4Fe-4S_mono-cluster"/>
</dbReference>
<dbReference type="Gene3D" id="3.40.5.90">
    <property type="entry name" value="CDGSH iron-sulfur domain, mitoNEET-type"/>
    <property type="match status" value="1"/>
</dbReference>
<evidence type="ECO:0000256" key="4">
    <source>
        <dbReference type="ARBA" id="ARBA00023014"/>
    </source>
</evidence>
<gene>
    <name evidence="7" type="ORF">AB0A76_04840</name>
</gene>
<accession>A0ABV3CQP3</accession>
<dbReference type="InterPro" id="IPR042216">
    <property type="entry name" value="MitoNEET_CISD"/>
</dbReference>
<dbReference type="EMBL" id="JBEZAM010000004">
    <property type="protein sequence ID" value="MEU7292522.1"/>
    <property type="molecule type" value="Genomic_DNA"/>
</dbReference>
<evidence type="ECO:0000256" key="2">
    <source>
        <dbReference type="ARBA" id="ARBA00022723"/>
    </source>
</evidence>
<evidence type="ECO:0000313" key="8">
    <source>
        <dbReference type="Proteomes" id="UP001551210"/>
    </source>
</evidence>
<dbReference type="Proteomes" id="UP001551210">
    <property type="component" value="Unassembled WGS sequence"/>
</dbReference>
<keyword evidence="4" id="KW-0411">Iron-sulfur</keyword>
<evidence type="ECO:0000259" key="5">
    <source>
        <dbReference type="Pfam" id="PF06902"/>
    </source>
</evidence>
<evidence type="ECO:0000313" key="7">
    <source>
        <dbReference type="EMBL" id="MEU7292522.1"/>
    </source>
</evidence>
<evidence type="ECO:0000259" key="6">
    <source>
        <dbReference type="Pfam" id="PF09360"/>
    </source>
</evidence>
<protein>
    <submittedName>
        <fullName evidence="7">(4Fe-4S)-binding protein</fullName>
    </submittedName>
</protein>
<dbReference type="Pfam" id="PF09360">
    <property type="entry name" value="zf-CDGSH"/>
    <property type="match status" value="1"/>
</dbReference>
<dbReference type="Pfam" id="PF06902">
    <property type="entry name" value="Fer4_19"/>
    <property type="match status" value="1"/>
</dbReference>
<feature type="domain" description="Divergent 4Fe-4S mono-cluster" evidence="5">
    <location>
        <begin position="19"/>
        <end position="79"/>
    </location>
</feature>
<keyword evidence="8" id="KW-1185">Reference proteome</keyword>
<keyword evidence="3" id="KW-0408">Iron</keyword>
<evidence type="ECO:0000256" key="1">
    <source>
        <dbReference type="ARBA" id="ARBA00022714"/>
    </source>
</evidence>
<proteinExistence type="predicted"/>
<name>A0ABV3CQP3_STREX</name>
<keyword evidence="1" id="KW-0001">2Fe-2S</keyword>
<reference evidence="7 8" key="1">
    <citation type="submission" date="2024-06" db="EMBL/GenBank/DDBJ databases">
        <title>The Natural Products Discovery Center: Release of the First 8490 Sequenced Strains for Exploring Actinobacteria Biosynthetic Diversity.</title>
        <authorList>
            <person name="Kalkreuter E."/>
            <person name="Kautsar S.A."/>
            <person name="Yang D."/>
            <person name="Bader C.D."/>
            <person name="Teijaro C.N."/>
            <person name="Fluegel L."/>
            <person name="Davis C.M."/>
            <person name="Simpson J.R."/>
            <person name="Lauterbach L."/>
            <person name="Steele A.D."/>
            <person name="Gui C."/>
            <person name="Meng S."/>
            <person name="Li G."/>
            <person name="Viehrig K."/>
            <person name="Ye F."/>
            <person name="Su P."/>
            <person name="Kiefer A.F."/>
            <person name="Nichols A."/>
            <person name="Cepeda A.J."/>
            <person name="Yan W."/>
            <person name="Fan B."/>
            <person name="Jiang Y."/>
            <person name="Adhikari A."/>
            <person name="Zheng C.-J."/>
            <person name="Schuster L."/>
            <person name="Cowan T.M."/>
            <person name="Smanski M.J."/>
            <person name="Chevrette M.G."/>
            <person name="De Carvalho L.P.S."/>
            <person name="Shen B."/>
        </authorList>
    </citation>
    <scope>NUCLEOTIDE SEQUENCE [LARGE SCALE GENOMIC DNA]</scope>
    <source>
        <strain evidence="7 8">NPDC045705</strain>
    </source>
</reference>
<feature type="domain" description="Iron-binding zinc finger CDGSH type" evidence="6">
    <location>
        <begin position="111"/>
        <end position="140"/>
    </location>
</feature>
<dbReference type="RefSeq" id="WP_359204756.1">
    <property type="nucleotide sequence ID" value="NZ_JBEZAM010000004.1"/>
</dbReference>
<sequence>MTDRTTESAPDEKPKLKEYEGEGITVTFEPRRCLHAAECVHGLPEVFDLSRRPWVLPDAAEAGLVAEVVRRCPSGALRYHPADGSVEHPDIPTTVRRTPSGQLVMRGGLLVTGAYGDRPEARVVLCGCGASGNQPYCDHSGPCAEPDDDVPGRR</sequence>
<organism evidence="7 8">
    <name type="scientific">Streptomyces exfoliatus</name>
    <name type="common">Streptomyces hydrogenans</name>
    <dbReference type="NCBI Taxonomy" id="1905"/>
    <lineage>
        <taxon>Bacteria</taxon>
        <taxon>Bacillati</taxon>
        <taxon>Actinomycetota</taxon>
        <taxon>Actinomycetes</taxon>
        <taxon>Kitasatosporales</taxon>
        <taxon>Streptomycetaceae</taxon>
        <taxon>Streptomyces</taxon>
    </lineage>
</organism>
<keyword evidence="2" id="KW-0479">Metal-binding</keyword>
<evidence type="ECO:0000256" key="3">
    <source>
        <dbReference type="ARBA" id="ARBA00023004"/>
    </source>
</evidence>